<sequence length="92" mass="10479">MGRNKTKPPGLEEYEQQRSTASEDSIACKPSECFLSSRAETSGDKLDLILQEIHDSRVIMEQRRAAITTDLSLLKDDQHKLVSNRQSKHWPP</sequence>
<evidence type="ECO:0000256" key="1">
    <source>
        <dbReference type="SAM" id="MobiDB-lite"/>
    </source>
</evidence>
<accession>A0AAV7N4G3</accession>
<comment type="caution">
    <text evidence="2">The sequence shown here is derived from an EMBL/GenBank/DDBJ whole genome shotgun (WGS) entry which is preliminary data.</text>
</comment>
<keyword evidence="3" id="KW-1185">Reference proteome</keyword>
<name>A0AAV7N4G3_PLEWA</name>
<reference evidence="2" key="1">
    <citation type="journal article" date="2022" name="bioRxiv">
        <title>Sequencing and chromosome-scale assembly of the giantPleurodeles waltlgenome.</title>
        <authorList>
            <person name="Brown T."/>
            <person name="Elewa A."/>
            <person name="Iarovenko S."/>
            <person name="Subramanian E."/>
            <person name="Araus A.J."/>
            <person name="Petzold A."/>
            <person name="Susuki M."/>
            <person name="Suzuki K.-i.T."/>
            <person name="Hayashi T."/>
            <person name="Toyoda A."/>
            <person name="Oliveira C."/>
            <person name="Osipova E."/>
            <person name="Leigh N.D."/>
            <person name="Simon A."/>
            <person name="Yun M.H."/>
        </authorList>
    </citation>
    <scope>NUCLEOTIDE SEQUENCE</scope>
    <source>
        <strain evidence="2">20211129_DDA</strain>
        <tissue evidence="2">Liver</tissue>
    </source>
</reference>
<feature type="region of interest" description="Disordered" evidence="1">
    <location>
        <begin position="1"/>
        <end position="26"/>
    </location>
</feature>
<organism evidence="2 3">
    <name type="scientific">Pleurodeles waltl</name>
    <name type="common">Iberian ribbed newt</name>
    <dbReference type="NCBI Taxonomy" id="8319"/>
    <lineage>
        <taxon>Eukaryota</taxon>
        <taxon>Metazoa</taxon>
        <taxon>Chordata</taxon>
        <taxon>Craniata</taxon>
        <taxon>Vertebrata</taxon>
        <taxon>Euteleostomi</taxon>
        <taxon>Amphibia</taxon>
        <taxon>Batrachia</taxon>
        <taxon>Caudata</taxon>
        <taxon>Salamandroidea</taxon>
        <taxon>Salamandridae</taxon>
        <taxon>Pleurodelinae</taxon>
        <taxon>Pleurodeles</taxon>
    </lineage>
</organism>
<dbReference type="Proteomes" id="UP001066276">
    <property type="component" value="Chromosome 9"/>
</dbReference>
<gene>
    <name evidence="2" type="ORF">NDU88_007567</name>
</gene>
<evidence type="ECO:0000313" key="3">
    <source>
        <dbReference type="Proteomes" id="UP001066276"/>
    </source>
</evidence>
<evidence type="ECO:0000313" key="2">
    <source>
        <dbReference type="EMBL" id="KAJ1110212.1"/>
    </source>
</evidence>
<dbReference type="AlphaFoldDB" id="A0AAV7N4G3"/>
<proteinExistence type="predicted"/>
<dbReference type="EMBL" id="JANPWB010000013">
    <property type="protein sequence ID" value="KAJ1110212.1"/>
    <property type="molecule type" value="Genomic_DNA"/>
</dbReference>
<protein>
    <submittedName>
        <fullName evidence="2">Uncharacterized protein</fullName>
    </submittedName>
</protein>